<evidence type="ECO:0000313" key="2">
    <source>
        <dbReference type="EMBL" id="XDK26300.1"/>
    </source>
</evidence>
<keyword evidence="1" id="KW-0732">Signal</keyword>
<dbReference type="Gene3D" id="3.40.190.170">
    <property type="entry name" value="Bacterial extracellular solute-binding protein, family 7"/>
    <property type="match status" value="1"/>
</dbReference>
<organism evidence="2">
    <name type="scientific">Vibrio sp. HB236076</name>
    <dbReference type="NCBI Taxonomy" id="3232307"/>
    <lineage>
        <taxon>Bacteria</taxon>
        <taxon>Pseudomonadati</taxon>
        <taxon>Pseudomonadota</taxon>
        <taxon>Gammaproteobacteria</taxon>
        <taxon>Vibrionales</taxon>
        <taxon>Vibrionaceae</taxon>
        <taxon>Vibrio</taxon>
    </lineage>
</organism>
<dbReference type="EMBL" id="CP162601">
    <property type="protein sequence ID" value="XDK26300.1"/>
    <property type="molecule type" value="Genomic_DNA"/>
</dbReference>
<dbReference type="CDD" id="cd13671">
    <property type="entry name" value="PBP2_TRAP_SBP_like_3"/>
    <property type="match status" value="1"/>
</dbReference>
<dbReference type="RefSeq" id="WP_368644032.1">
    <property type="nucleotide sequence ID" value="NZ_CP162601.1"/>
</dbReference>
<dbReference type="InterPro" id="IPR038404">
    <property type="entry name" value="TRAP_DctP_sf"/>
</dbReference>
<dbReference type="GO" id="GO:0030246">
    <property type="term" value="F:carbohydrate binding"/>
    <property type="evidence" value="ECO:0007669"/>
    <property type="project" value="TreeGrafter"/>
</dbReference>
<name>A0AB39HI73_9VIBR</name>
<dbReference type="GO" id="GO:0030288">
    <property type="term" value="C:outer membrane-bounded periplasmic space"/>
    <property type="evidence" value="ECO:0007669"/>
    <property type="project" value="InterPro"/>
</dbReference>
<dbReference type="NCBIfam" id="TIGR00787">
    <property type="entry name" value="dctP"/>
    <property type="match status" value="1"/>
</dbReference>
<reference evidence="2" key="1">
    <citation type="submission" date="2024-07" db="EMBL/GenBank/DDBJ databases">
        <title>Genome Analysis of a Potential Novel Vibrio Species Secreting pH- and Thermo-stable Alginate Lyase and its Application in Producing Alginate Oligosaccharides.</title>
        <authorList>
            <person name="Huang H."/>
            <person name="Bao K."/>
        </authorList>
    </citation>
    <scope>NUCLEOTIDE SEQUENCE</scope>
    <source>
        <strain evidence="2">HB236076</strain>
    </source>
</reference>
<dbReference type="KEGG" id="vih:AB0763_03075"/>
<dbReference type="Pfam" id="PF03480">
    <property type="entry name" value="DctP"/>
    <property type="match status" value="1"/>
</dbReference>
<dbReference type="InterPro" id="IPR018389">
    <property type="entry name" value="DctP_fam"/>
</dbReference>
<dbReference type="AlphaFoldDB" id="A0AB39HI73"/>
<accession>A0AB39HI73</accession>
<protein>
    <submittedName>
        <fullName evidence="2">TRAP transporter substrate-binding protein</fullName>
    </submittedName>
</protein>
<dbReference type="NCBIfam" id="NF037995">
    <property type="entry name" value="TRAP_S1"/>
    <property type="match status" value="1"/>
</dbReference>
<dbReference type="PANTHER" id="PTHR33376">
    <property type="match status" value="1"/>
</dbReference>
<dbReference type="GO" id="GO:0055085">
    <property type="term" value="P:transmembrane transport"/>
    <property type="evidence" value="ECO:0007669"/>
    <property type="project" value="InterPro"/>
</dbReference>
<sequence length="305" mass="34266">MSVSLYAQTLTLGHAMSTDSAVHQGMLVFAERVKQRSNGELTIHISPNAEQGSERVLTEKVITGQLALAKINGSLAESYAPVFKTISIPYLFRNTAHMRTFLHSHTAQEMLDSTTDKGFRGLTFYDSGSRSFYSNKPIKTPQDMQGLTVRVPKSPTMLEMVELLGAKAIAMPYTKVYQGLKEGVVDSAENNLSSLVEMKHANVVKYYSIDQHTMTPDILIISEKVWRTLSFKQQTVLKLAAIDSLEQEIKLWDKTEKQNIAKAQSMGIHFVSVDKHAFKEKMRPIMEKARNNPDIAPYIEQIQNL</sequence>
<proteinExistence type="predicted"/>
<gene>
    <name evidence="2" type="ORF">AB0763_03075</name>
</gene>
<dbReference type="InterPro" id="IPR004682">
    <property type="entry name" value="TRAP_DctP"/>
</dbReference>
<dbReference type="PANTHER" id="PTHR33376:SF2">
    <property type="entry name" value="DICARBOXYLATE-BINDING PERIPLASMIC PROTEIN"/>
    <property type="match status" value="1"/>
</dbReference>
<evidence type="ECO:0000256" key="1">
    <source>
        <dbReference type="ARBA" id="ARBA00022729"/>
    </source>
</evidence>
<dbReference type="PIRSF" id="PIRSF006470">
    <property type="entry name" value="DctB"/>
    <property type="match status" value="1"/>
</dbReference>